<evidence type="ECO:0000259" key="1">
    <source>
        <dbReference type="Pfam" id="PF19905"/>
    </source>
</evidence>
<dbReference type="InterPro" id="IPR045958">
    <property type="entry name" value="DUF6378"/>
</dbReference>
<protein>
    <recommendedName>
        <fullName evidence="1">DUF6378 domain-containing protein</fullName>
    </recommendedName>
</protein>
<comment type="caution">
    <text evidence="2">The sequence shown here is derived from an EMBL/GenBank/DDBJ whole genome shotgun (WGS) entry which is preliminary data.</text>
</comment>
<dbReference type="AlphaFoldDB" id="A0ABD5D8X7"/>
<name>A0ABD5D8X7_ACIBA</name>
<evidence type="ECO:0000313" key="2">
    <source>
        <dbReference type="EMBL" id="MDR8261641.1"/>
    </source>
</evidence>
<sequence length="239" mass="26368">MCILCILRAEAEQNQAQSQSLEQAAQEAAASIATKLFGEDVVKAAMSNEADTELSKEEAEAAERLANELADAIFGKTEPQEDEEPDTLPSDLAETLADRLFSALFGEEALAEVKAHPQVQAAIAERRAADKAEQDNVIKFPRTGSTMPTTAQDFLKRAQNHMEDRAVTYDSPEGERSMEKTVQIFNALRERDLTETEGWLFMSILKMVRANQGEFKSDNYEDLVAYAALMGESEVKAQA</sequence>
<accession>A0ABD5D8X7</accession>
<dbReference type="Pfam" id="PF19905">
    <property type="entry name" value="DUF6378"/>
    <property type="match status" value="1"/>
</dbReference>
<dbReference type="RefSeq" id="WP_017831707.1">
    <property type="nucleotide sequence ID" value="NZ_CP110465.1"/>
</dbReference>
<dbReference type="EMBL" id="VMBB01000021">
    <property type="protein sequence ID" value="MDR8261641.1"/>
    <property type="molecule type" value="Genomic_DNA"/>
</dbReference>
<organism evidence="2">
    <name type="scientific">Acinetobacter baumannii</name>
    <dbReference type="NCBI Taxonomy" id="470"/>
    <lineage>
        <taxon>Bacteria</taxon>
        <taxon>Pseudomonadati</taxon>
        <taxon>Pseudomonadota</taxon>
        <taxon>Gammaproteobacteria</taxon>
        <taxon>Moraxellales</taxon>
        <taxon>Moraxellaceae</taxon>
        <taxon>Acinetobacter</taxon>
        <taxon>Acinetobacter calcoaceticus/baumannii complex</taxon>
    </lineage>
</organism>
<gene>
    <name evidence="2" type="ORF">FPK87_14380</name>
</gene>
<proteinExistence type="predicted"/>
<feature type="domain" description="DUF6378" evidence="1">
    <location>
        <begin position="155"/>
        <end position="232"/>
    </location>
</feature>
<reference evidence="2" key="1">
    <citation type="submission" date="2019-07" db="EMBL/GenBank/DDBJ databases">
        <title>Biological characteristics of mucoid Acinetobacter baumannii from a general hospital in China.</title>
        <authorList>
            <person name="Hua X."/>
            <person name="Yu Y."/>
        </authorList>
    </citation>
    <scope>NUCLEOTIDE SEQUENCE [LARGE SCALE GENOMIC DNA]</scope>
    <source>
        <strain evidence="2">N41</strain>
    </source>
</reference>